<protein>
    <submittedName>
        <fullName evidence="1">Uncharacterized protein</fullName>
    </submittedName>
</protein>
<sequence length="77" mass="8744">MLLCPAIKFILTENGLTINEYNIGDMKKIFATISRRGLITLMDFMNEINNIAKITDDEIEKVSGGKKHINLFKTHGF</sequence>
<reference evidence="1" key="1">
    <citation type="journal article" date="2020" name="Nature">
        <title>Giant virus diversity and host interactions through global metagenomics.</title>
        <authorList>
            <person name="Schulz F."/>
            <person name="Roux S."/>
            <person name="Paez-Espino D."/>
            <person name="Jungbluth S."/>
            <person name="Walsh D.A."/>
            <person name="Denef V.J."/>
            <person name="McMahon K.D."/>
            <person name="Konstantinidis K.T."/>
            <person name="Eloe-Fadrosh E.A."/>
            <person name="Kyrpides N.C."/>
            <person name="Woyke T."/>
        </authorList>
    </citation>
    <scope>NUCLEOTIDE SEQUENCE</scope>
    <source>
        <strain evidence="1">GVMAG-M-3300023179-27</strain>
    </source>
</reference>
<organism evidence="1">
    <name type="scientific">viral metagenome</name>
    <dbReference type="NCBI Taxonomy" id="1070528"/>
    <lineage>
        <taxon>unclassified sequences</taxon>
        <taxon>metagenomes</taxon>
        <taxon>organismal metagenomes</taxon>
    </lineage>
</organism>
<evidence type="ECO:0000313" key="1">
    <source>
        <dbReference type="EMBL" id="QHT26153.1"/>
    </source>
</evidence>
<dbReference type="AlphaFoldDB" id="A0A6C0ECN6"/>
<name>A0A6C0ECN6_9ZZZZ</name>
<proteinExistence type="predicted"/>
<accession>A0A6C0ECN6</accession>
<dbReference type="EMBL" id="MN739779">
    <property type="protein sequence ID" value="QHT26153.1"/>
    <property type="molecule type" value="Genomic_DNA"/>
</dbReference>